<dbReference type="InterPro" id="IPR003690">
    <property type="entry name" value="MTERF"/>
</dbReference>
<proteinExistence type="inferred from homology"/>
<organism evidence="3 4">
    <name type="scientific">Daphnia sinensis</name>
    <dbReference type="NCBI Taxonomy" id="1820382"/>
    <lineage>
        <taxon>Eukaryota</taxon>
        <taxon>Metazoa</taxon>
        <taxon>Ecdysozoa</taxon>
        <taxon>Arthropoda</taxon>
        <taxon>Crustacea</taxon>
        <taxon>Branchiopoda</taxon>
        <taxon>Diplostraca</taxon>
        <taxon>Cladocera</taxon>
        <taxon>Anomopoda</taxon>
        <taxon>Daphniidae</taxon>
        <taxon>Daphnia</taxon>
        <taxon>Daphnia similis group</taxon>
    </lineage>
</organism>
<dbReference type="InterPro" id="IPR038538">
    <property type="entry name" value="MTERF_sf"/>
</dbReference>
<gene>
    <name evidence="3" type="ORF">GHT06_016648</name>
</gene>
<evidence type="ECO:0000256" key="1">
    <source>
        <dbReference type="ARBA" id="ARBA00007692"/>
    </source>
</evidence>
<accession>A0AAD5L6A1</accession>
<sequence>MNLRLLLPCFFLYSKSCFTVRKFHSFIFKKSNYWKVALPQRIHTNVFNNVFVRQISTSYQVLRERSEKSLCLTKGDESYFDFKELECNSSAEQRMGHFMALMCEVFKLSEEEAEDIVECYPFLWKEFFHKSFTHLKSMGLVKEKFMQYPWLISMSPEEINSKLQIISTSFPDMADVNTCACLLKYPNEKIDMLVSNWKKEAVEFDQPSKFHFLAHALKVPLEKILNQLETKSFLLSLSYSRIQEGVNICLDAGVQREDLLNDLWVLRNRPTKIRNRIETLLQSKIPVKPWVLRARIESFKTYIEEYWEEKEDMEYNNNLSSYLMARLKCELSVVERMMKVFPNLQRATIRKVKPNIDYLLVEKCINPGLVIMTPRILCQKLDTVKDRLEVLETNGIQYSSLWMIGRSQHDFDDFVKRWKIK</sequence>
<evidence type="ECO:0000313" key="4">
    <source>
        <dbReference type="Proteomes" id="UP000820818"/>
    </source>
</evidence>
<dbReference type="EMBL" id="WJBH02000006">
    <property type="protein sequence ID" value="KAI9556856.1"/>
    <property type="molecule type" value="Genomic_DNA"/>
</dbReference>
<evidence type="ECO:0000256" key="2">
    <source>
        <dbReference type="ARBA" id="ARBA00022946"/>
    </source>
</evidence>
<dbReference type="AlphaFoldDB" id="A0AAD5L6A1"/>
<dbReference type="GO" id="GO:0003676">
    <property type="term" value="F:nucleic acid binding"/>
    <property type="evidence" value="ECO:0007669"/>
    <property type="project" value="InterPro"/>
</dbReference>
<dbReference type="Gene3D" id="1.25.70.10">
    <property type="entry name" value="Transcription termination factor 3, mitochondrial"/>
    <property type="match status" value="1"/>
</dbReference>
<comment type="similarity">
    <text evidence="1">Belongs to the mTERF family.</text>
</comment>
<dbReference type="Proteomes" id="UP000820818">
    <property type="component" value="Linkage Group LG6"/>
</dbReference>
<keyword evidence="2" id="KW-0809">Transit peptide</keyword>
<keyword evidence="4" id="KW-1185">Reference proteome</keyword>
<dbReference type="PANTHER" id="PTHR15437">
    <property type="entry name" value="TRANSCRIPTION TERMINATION FACTOR, MITOCHONDRIAL"/>
    <property type="match status" value="1"/>
</dbReference>
<comment type="caution">
    <text evidence="3">The sequence shown here is derived from an EMBL/GenBank/DDBJ whole genome shotgun (WGS) entry which is preliminary data.</text>
</comment>
<dbReference type="GO" id="GO:0005759">
    <property type="term" value="C:mitochondrial matrix"/>
    <property type="evidence" value="ECO:0007669"/>
    <property type="project" value="TreeGrafter"/>
</dbReference>
<name>A0AAD5L6A1_9CRUS</name>
<protein>
    <submittedName>
        <fullName evidence="3">Uncharacterized protein</fullName>
    </submittedName>
</protein>
<dbReference type="GO" id="GO:0006393">
    <property type="term" value="P:termination of mitochondrial transcription"/>
    <property type="evidence" value="ECO:0007669"/>
    <property type="project" value="TreeGrafter"/>
</dbReference>
<evidence type="ECO:0000313" key="3">
    <source>
        <dbReference type="EMBL" id="KAI9556856.1"/>
    </source>
</evidence>
<dbReference type="PANTHER" id="PTHR15437:SF6">
    <property type="entry name" value="TRANSCRIPTION TERMINATION FACTOR, MITOCHONDRIAL"/>
    <property type="match status" value="1"/>
</dbReference>
<dbReference type="Pfam" id="PF02536">
    <property type="entry name" value="mTERF"/>
    <property type="match status" value="1"/>
</dbReference>
<reference evidence="3 4" key="1">
    <citation type="submission" date="2022-05" db="EMBL/GenBank/DDBJ databases">
        <title>A multi-omics perspective on studying reproductive biology in Daphnia sinensis.</title>
        <authorList>
            <person name="Jia J."/>
        </authorList>
    </citation>
    <scope>NUCLEOTIDE SEQUENCE [LARGE SCALE GENOMIC DNA]</scope>
    <source>
        <strain evidence="3 4">WSL</strain>
    </source>
</reference>